<dbReference type="Gene3D" id="2.60.120.290">
    <property type="entry name" value="Spermadhesin, CUB domain"/>
    <property type="match status" value="1"/>
</dbReference>
<dbReference type="Pfam" id="PF18911">
    <property type="entry name" value="PKD_4"/>
    <property type="match status" value="1"/>
</dbReference>
<proteinExistence type="predicted"/>
<dbReference type="InterPro" id="IPR013783">
    <property type="entry name" value="Ig-like_fold"/>
</dbReference>
<dbReference type="InterPro" id="IPR022409">
    <property type="entry name" value="PKD/Chitinase_dom"/>
</dbReference>
<dbReference type="Gene3D" id="2.60.40.10">
    <property type="entry name" value="Immunoglobulins"/>
    <property type="match status" value="1"/>
</dbReference>
<dbReference type="InterPro" id="IPR035986">
    <property type="entry name" value="PKD_dom_sf"/>
</dbReference>
<dbReference type="PROSITE" id="PS50093">
    <property type="entry name" value="PKD"/>
    <property type="match status" value="1"/>
</dbReference>
<evidence type="ECO:0000313" key="6">
    <source>
        <dbReference type="Proteomes" id="UP001203687"/>
    </source>
</evidence>
<evidence type="ECO:0000313" key="5">
    <source>
        <dbReference type="EMBL" id="MCK8481965.1"/>
    </source>
</evidence>
<gene>
    <name evidence="5" type="ORF">MUY34_15125</name>
</gene>
<comment type="caution">
    <text evidence="5">The sequence shown here is derived from an EMBL/GenBank/DDBJ whole genome shotgun (WGS) entry which is preliminary data.</text>
</comment>
<dbReference type="Proteomes" id="UP001203687">
    <property type="component" value="Unassembled WGS sequence"/>
</dbReference>
<keyword evidence="2" id="KW-0732">Signal</keyword>
<evidence type="ECO:0000259" key="4">
    <source>
        <dbReference type="PROSITE" id="PS50093"/>
    </source>
</evidence>
<dbReference type="SMART" id="SM00089">
    <property type="entry name" value="PKD"/>
    <property type="match status" value="2"/>
</dbReference>
<accession>A0ABT0HC84</accession>
<dbReference type="NCBIfam" id="NF038133">
    <property type="entry name" value="choice_anch_L"/>
    <property type="match status" value="1"/>
</dbReference>
<name>A0ABT0HC84_9FLAO</name>
<feature type="chain" id="PRO_5046545989" evidence="2">
    <location>
        <begin position="18"/>
        <end position="990"/>
    </location>
</feature>
<evidence type="ECO:0000256" key="1">
    <source>
        <dbReference type="ARBA" id="ARBA00023157"/>
    </source>
</evidence>
<dbReference type="InterPro" id="IPR049804">
    <property type="entry name" value="Choice_anch_L"/>
</dbReference>
<feature type="signal peptide" evidence="2">
    <location>
        <begin position="1"/>
        <end position="17"/>
    </location>
</feature>
<dbReference type="RefSeq" id="WP_248413730.1">
    <property type="nucleotide sequence ID" value="NZ_JALPQF010000017.1"/>
</dbReference>
<dbReference type="InterPro" id="IPR035914">
    <property type="entry name" value="Sperma_CUB_dom_sf"/>
</dbReference>
<organism evidence="5 6">
    <name type="scientific">Psychroserpens algicola</name>
    <dbReference type="NCBI Taxonomy" id="1719034"/>
    <lineage>
        <taxon>Bacteria</taxon>
        <taxon>Pseudomonadati</taxon>
        <taxon>Bacteroidota</taxon>
        <taxon>Flavobacteriia</taxon>
        <taxon>Flavobacteriales</taxon>
        <taxon>Flavobacteriaceae</taxon>
        <taxon>Psychroserpens</taxon>
    </lineage>
</organism>
<evidence type="ECO:0000259" key="3">
    <source>
        <dbReference type="PROSITE" id="PS01180"/>
    </source>
</evidence>
<evidence type="ECO:0000256" key="2">
    <source>
        <dbReference type="SAM" id="SignalP"/>
    </source>
</evidence>
<protein>
    <submittedName>
        <fullName evidence="5">Choice-of-anchor L domain-containing protein</fullName>
    </submittedName>
</protein>
<feature type="domain" description="CUB" evidence="3">
    <location>
        <begin position="13"/>
        <end position="138"/>
    </location>
</feature>
<sequence length="990" mass="104605">MKKLYILFILFSCISFAQDLSMQDGVFTRCAPDKFYDSGGAGGSYSSNENLVTTICPQNAGEFIILDFTAFSTQLGVDEMTVYDGDDTTAPVIGTYSGVAGPGTVIASDTNTSGCITVQFVTDGTGTTTGWEADIICAVPCQTITPSITTVPVENTAGVVQVNVGEPIDFTGSATFSSDGTGATYEWIFGDFTTDTGATVSHSYAAPGMYSVLLTVTDANPVGCDAIAQISVFVVGENIVVDQTTFTVEELVQDVLIDSPCAQVSNITFSTGTNFGDDNGIGYFINDGSLFPFTDGILLTSGDASRVRGPNNNALSDGGGAWPGDAELDAEVGINSNNASIIEFDFVPLADSISFDFLMASEEYNGNTGGTFECTFSDAFAFLLTDSDGNTTNLAVLPGTTTPILVTNIHPANPGCPAINEQYFGGYTNNNAPPMSFDGRTTVFTAQSAVTPGESYNIKLVVADASDTALDSGVFIEAGSFNLGGDLGDDITIAAGTAECGGETVTLDTQAPSANHVWYKDGVVIAGETASTLDVTEPGVYTVDVVFSGSCQATDSVIVEFKDNAIANTPPDLSICSFSGVGDFMLTDNDDDILGAQDPTEFIVSYHLNEQDAIDNVNPIASPYTNISNPQTIFARISDNTQECFSTTSFDLVFTDLTINTAVTPIDVCDDNNDGFAMFTLTDRNTEVIAALDPTTVTVSYHETQADADNGVNPLTVPYPNTVINTQTVYVRVEANGDPDCYNTTTLELNVFPIPIPNAPTPLEVCDDDNDGFSTFNLTSKDLEIIGPQLNMTVTYHETQSDADTGTNAQASPYSNISANSQTLYARLEDNNSGCHDTVELLLIVNPLPDVGAVSDYELCDVNLPGDEIETFDLFSKNAEAINGQVGVTVSYHESQSDAEDGINPLPPFYNNTSTPQTIFVSVTNTTSNCANVGSFDLIVNPLPALVDPTPLEVCDDGTPDGITSIDLSLKNVEITGNNSNYSVSYHFTQ</sequence>
<dbReference type="InterPro" id="IPR000859">
    <property type="entry name" value="CUB_dom"/>
</dbReference>
<dbReference type="InterPro" id="IPR000601">
    <property type="entry name" value="PKD_dom"/>
</dbReference>
<keyword evidence="6" id="KW-1185">Reference proteome</keyword>
<dbReference type="PROSITE" id="PS01180">
    <property type="entry name" value="CUB"/>
    <property type="match status" value="1"/>
</dbReference>
<dbReference type="CDD" id="cd00146">
    <property type="entry name" value="PKD"/>
    <property type="match status" value="1"/>
</dbReference>
<reference evidence="5" key="1">
    <citation type="submission" date="2022-04" db="EMBL/GenBank/DDBJ databases">
        <authorList>
            <person name="Ren T."/>
        </authorList>
    </citation>
    <scope>NUCLEOTIDE SEQUENCE</scope>
    <source>
        <strain evidence="5">F63249</strain>
    </source>
</reference>
<keyword evidence="1" id="KW-1015">Disulfide bond</keyword>
<feature type="non-terminal residue" evidence="5">
    <location>
        <position position="990"/>
    </location>
</feature>
<dbReference type="EMBL" id="JALPQF010000017">
    <property type="protein sequence ID" value="MCK8481965.1"/>
    <property type="molecule type" value="Genomic_DNA"/>
</dbReference>
<dbReference type="SUPFAM" id="SSF49854">
    <property type="entry name" value="Spermadhesin, CUB domain"/>
    <property type="match status" value="1"/>
</dbReference>
<feature type="domain" description="PKD" evidence="4">
    <location>
        <begin position="151"/>
        <end position="219"/>
    </location>
</feature>
<dbReference type="Pfam" id="PF00431">
    <property type="entry name" value="CUB"/>
    <property type="match status" value="1"/>
</dbReference>
<dbReference type="SUPFAM" id="SSF49299">
    <property type="entry name" value="PKD domain"/>
    <property type="match status" value="1"/>
</dbReference>